<dbReference type="Proteomes" id="UP000681722">
    <property type="component" value="Unassembled WGS sequence"/>
</dbReference>
<dbReference type="GO" id="GO:0004222">
    <property type="term" value="F:metalloendopeptidase activity"/>
    <property type="evidence" value="ECO:0007669"/>
    <property type="project" value="InterPro"/>
</dbReference>
<dbReference type="GO" id="GO:0006508">
    <property type="term" value="P:proteolysis"/>
    <property type="evidence" value="ECO:0007669"/>
    <property type="project" value="UniProtKB-KW"/>
</dbReference>
<dbReference type="EMBL" id="CAJOBC010086341">
    <property type="protein sequence ID" value="CAF4342891.1"/>
    <property type="molecule type" value="Genomic_DNA"/>
</dbReference>
<dbReference type="SUPFAM" id="SSF55486">
    <property type="entry name" value="Metalloproteases ('zincins'), catalytic domain"/>
    <property type="match status" value="1"/>
</dbReference>
<evidence type="ECO:0000313" key="8">
    <source>
        <dbReference type="EMBL" id="CAF4342891.1"/>
    </source>
</evidence>
<keyword evidence="9" id="KW-1185">Reference proteome</keyword>
<dbReference type="Gene3D" id="3.40.390.10">
    <property type="entry name" value="Collagenase (Catalytic Domain)"/>
    <property type="match status" value="1"/>
</dbReference>
<keyword evidence="5" id="KW-0482">Metalloprotease</keyword>
<reference evidence="7" key="1">
    <citation type="submission" date="2021-02" db="EMBL/GenBank/DDBJ databases">
        <authorList>
            <person name="Nowell W R."/>
        </authorList>
    </citation>
    <scope>NUCLEOTIDE SEQUENCE</scope>
</reference>
<proteinExistence type="predicted"/>
<protein>
    <recommendedName>
        <fullName evidence="6">Peptidase M10 metallopeptidase domain-containing protein</fullName>
    </recommendedName>
</protein>
<accession>A0A815RGU2</accession>
<evidence type="ECO:0000256" key="5">
    <source>
        <dbReference type="ARBA" id="ARBA00023049"/>
    </source>
</evidence>
<keyword evidence="4" id="KW-0862">Zinc</keyword>
<name>A0A815RGU2_9BILA</name>
<dbReference type="OrthoDB" id="406838at2759"/>
<keyword evidence="1" id="KW-0645">Protease</keyword>
<dbReference type="InterPro" id="IPR024079">
    <property type="entry name" value="MetalloPept_cat_dom_sf"/>
</dbReference>
<keyword evidence="3" id="KW-0378">Hydrolase</keyword>
<evidence type="ECO:0000256" key="2">
    <source>
        <dbReference type="ARBA" id="ARBA00022723"/>
    </source>
</evidence>
<sequence length="129" mass="14636">MHEIGHALDLEHVKNRQSIMFPTYQLKQRSDVLTSIDQQSIQALYGKKAEADSQNDIQQGQVFGNPVGGVQFNTVTKSVALISSHRLYEINVQYQEGLLQSIRMYYSDPPTLTSTHRGTFRCVTQTLLH</sequence>
<dbReference type="AlphaFoldDB" id="A0A815RGU2"/>
<dbReference type="Proteomes" id="UP000663829">
    <property type="component" value="Unassembled WGS sequence"/>
</dbReference>
<dbReference type="Pfam" id="PF00413">
    <property type="entry name" value="Peptidase_M10"/>
    <property type="match status" value="1"/>
</dbReference>
<evidence type="ECO:0000259" key="6">
    <source>
        <dbReference type="Pfam" id="PF00413"/>
    </source>
</evidence>
<feature type="domain" description="Peptidase M10 metallopeptidase" evidence="6">
    <location>
        <begin position="1"/>
        <end position="46"/>
    </location>
</feature>
<dbReference type="EMBL" id="CAJNOQ010020870">
    <property type="protein sequence ID" value="CAF1476909.1"/>
    <property type="molecule type" value="Genomic_DNA"/>
</dbReference>
<dbReference type="GO" id="GO:0030198">
    <property type="term" value="P:extracellular matrix organization"/>
    <property type="evidence" value="ECO:0007669"/>
    <property type="project" value="TreeGrafter"/>
</dbReference>
<evidence type="ECO:0000256" key="3">
    <source>
        <dbReference type="ARBA" id="ARBA00022801"/>
    </source>
</evidence>
<evidence type="ECO:0000313" key="9">
    <source>
        <dbReference type="Proteomes" id="UP000663829"/>
    </source>
</evidence>
<dbReference type="GO" id="GO:0008270">
    <property type="term" value="F:zinc ion binding"/>
    <property type="evidence" value="ECO:0007669"/>
    <property type="project" value="InterPro"/>
</dbReference>
<dbReference type="PANTHER" id="PTHR10201:SF323">
    <property type="entry name" value="MATRIX METALLOPROTEINASE-21"/>
    <property type="match status" value="1"/>
</dbReference>
<evidence type="ECO:0000256" key="4">
    <source>
        <dbReference type="ARBA" id="ARBA00022833"/>
    </source>
</evidence>
<organism evidence="7 9">
    <name type="scientific">Didymodactylos carnosus</name>
    <dbReference type="NCBI Taxonomy" id="1234261"/>
    <lineage>
        <taxon>Eukaryota</taxon>
        <taxon>Metazoa</taxon>
        <taxon>Spiralia</taxon>
        <taxon>Gnathifera</taxon>
        <taxon>Rotifera</taxon>
        <taxon>Eurotatoria</taxon>
        <taxon>Bdelloidea</taxon>
        <taxon>Philodinida</taxon>
        <taxon>Philodinidae</taxon>
        <taxon>Didymodactylos</taxon>
    </lineage>
</organism>
<evidence type="ECO:0000256" key="1">
    <source>
        <dbReference type="ARBA" id="ARBA00022670"/>
    </source>
</evidence>
<dbReference type="PANTHER" id="PTHR10201">
    <property type="entry name" value="MATRIX METALLOPROTEINASE"/>
    <property type="match status" value="1"/>
</dbReference>
<keyword evidence="2" id="KW-0479">Metal-binding</keyword>
<comment type="caution">
    <text evidence="7">The sequence shown here is derived from an EMBL/GenBank/DDBJ whole genome shotgun (WGS) entry which is preliminary data.</text>
</comment>
<dbReference type="GO" id="GO:0030574">
    <property type="term" value="P:collagen catabolic process"/>
    <property type="evidence" value="ECO:0007669"/>
    <property type="project" value="TreeGrafter"/>
</dbReference>
<dbReference type="GO" id="GO:0031012">
    <property type="term" value="C:extracellular matrix"/>
    <property type="evidence" value="ECO:0007669"/>
    <property type="project" value="InterPro"/>
</dbReference>
<dbReference type="InterPro" id="IPR001818">
    <property type="entry name" value="Pept_M10_metallopeptidase"/>
</dbReference>
<evidence type="ECO:0000313" key="7">
    <source>
        <dbReference type="EMBL" id="CAF1476909.1"/>
    </source>
</evidence>
<gene>
    <name evidence="7" type="ORF">GPM918_LOCUS35676</name>
    <name evidence="8" type="ORF">SRO942_LOCUS36396</name>
</gene>